<protein>
    <submittedName>
        <fullName evidence="2">Uncharacterized protein</fullName>
    </submittedName>
</protein>
<feature type="signal peptide" evidence="1">
    <location>
        <begin position="1"/>
        <end position="24"/>
    </location>
</feature>
<gene>
    <name evidence="2" type="ORF">GSONMT00050424001</name>
</gene>
<dbReference type="EMBL" id="FR907608">
    <property type="protein sequence ID" value="CDQ86987.1"/>
    <property type="molecule type" value="Genomic_DNA"/>
</dbReference>
<organism evidence="2 3">
    <name type="scientific">Oncorhynchus mykiss</name>
    <name type="common">Rainbow trout</name>
    <name type="synonym">Salmo gairdneri</name>
    <dbReference type="NCBI Taxonomy" id="8022"/>
    <lineage>
        <taxon>Eukaryota</taxon>
        <taxon>Metazoa</taxon>
        <taxon>Chordata</taxon>
        <taxon>Craniata</taxon>
        <taxon>Vertebrata</taxon>
        <taxon>Euteleostomi</taxon>
        <taxon>Actinopterygii</taxon>
        <taxon>Neopterygii</taxon>
        <taxon>Teleostei</taxon>
        <taxon>Protacanthopterygii</taxon>
        <taxon>Salmoniformes</taxon>
        <taxon>Salmonidae</taxon>
        <taxon>Salmoninae</taxon>
        <taxon>Oncorhynchus</taxon>
    </lineage>
</organism>
<dbReference type="AlphaFoldDB" id="A0A060Y638"/>
<reference evidence="2" key="1">
    <citation type="journal article" date="2014" name="Nat. Commun.">
        <title>The rainbow trout genome provides novel insights into evolution after whole-genome duplication in vertebrates.</title>
        <authorList>
            <person name="Berthelot C."/>
            <person name="Brunet F."/>
            <person name="Chalopin D."/>
            <person name="Juanchich A."/>
            <person name="Bernard M."/>
            <person name="Noel B."/>
            <person name="Bento P."/>
            <person name="Da Silva C."/>
            <person name="Labadie K."/>
            <person name="Alberti A."/>
            <person name="Aury J.M."/>
            <person name="Louis A."/>
            <person name="Dehais P."/>
            <person name="Bardou P."/>
            <person name="Montfort J."/>
            <person name="Klopp C."/>
            <person name="Cabau C."/>
            <person name="Gaspin C."/>
            <person name="Thorgaard G.H."/>
            <person name="Boussaha M."/>
            <person name="Quillet E."/>
            <person name="Guyomard R."/>
            <person name="Galiana D."/>
            <person name="Bobe J."/>
            <person name="Volff J.N."/>
            <person name="Genet C."/>
            <person name="Wincker P."/>
            <person name="Jaillon O."/>
            <person name="Roest Crollius H."/>
            <person name="Guiguen Y."/>
        </authorList>
    </citation>
    <scope>NUCLEOTIDE SEQUENCE [LARGE SCALE GENOMIC DNA]</scope>
</reference>
<reference evidence="2" key="2">
    <citation type="submission" date="2014-03" db="EMBL/GenBank/DDBJ databases">
        <authorList>
            <person name="Genoscope - CEA"/>
        </authorList>
    </citation>
    <scope>NUCLEOTIDE SEQUENCE</scope>
</reference>
<evidence type="ECO:0000256" key="1">
    <source>
        <dbReference type="SAM" id="SignalP"/>
    </source>
</evidence>
<feature type="chain" id="PRO_5001591360" evidence="1">
    <location>
        <begin position="25"/>
        <end position="55"/>
    </location>
</feature>
<name>A0A060Y638_ONCMY</name>
<dbReference type="Proteomes" id="UP000193380">
    <property type="component" value="Unassembled WGS sequence"/>
</dbReference>
<proteinExistence type="predicted"/>
<accession>A0A060Y638</accession>
<evidence type="ECO:0000313" key="3">
    <source>
        <dbReference type="Proteomes" id="UP000193380"/>
    </source>
</evidence>
<dbReference type="PaxDb" id="8022-A0A060Y638"/>
<evidence type="ECO:0000313" key="2">
    <source>
        <dbReference type="EMBL" id="CDQ86987.1"/>
    </source>
</evidence>
<dbReference type="STRING" id="8022.A0A060Y638"/>
<keyword evidence="1" id="KW-0732">Signal</keyword>
<sequence length="55" mass="6012">MVDVPGSPLLSLLLLLCVSPLPAATYTLTPGRQAQHKVLHLDTHVHISGGWWEEL</sequence>